<dbReference type="PANTHER" id="PTHR43842">
    <property type="entry name" value="PROPIONYL-COA CARBOXYLASE BETA CHAIN"/>
    <property type="match status" value="1"/>
</dbReference>
<dbReference type="PROSITE" id="PS50989">
    <property type="entry name" value="COA_CT_CTER"/>
    <property type="match status" value="1"/>
</dbReference>
<proteinExistence type="predicted"/>
<feature type="domain" description="CoA carboxyltransferase C-terminal" evidence="2">
    <location>
        <begin position="253"/>
        <end position="502"/>
    </location>
</feature>
<reference evidence="3" key="1">
    <citation type="submission" date="2022-06" db="EMBL/GenBank/DDBJ databases">
        <title>Alkalicoccobacillus porphyridii sp. nov., isolated from a marine red alga, Porphyridium purpureum and reclassification of Shouchella plakortidis and Shouchella gibsonii as Alkalicoccobacillus plakortidis comb. nov. and Alkalicoccobacillus gibsonii comb. nov.</title>
        <authorList>
            <person name="Kim K.H."/>
            <person name="Lee J.K."/>
            <person name="Han D.M."/>
            <person name="Baek J.H."/>
            <person name="Jeon C.O."/>
        </authorList>
    </citation>
    <scope>NUCLEOTIDE SEQUENCE</scope>
    <source>
        <strain evidence="3">DSM 19153</strain>
    </source>
</reference>
<dbReference type="RefSeq" id="WP_251605434.1">
    <property type="nucleotide sequence ID" value="NZ_JAMQJY010000001.1"/>
</dbReference>
<keyword evidence="4" id="KW-1185">Reference proteome</keyword>
<dbReference type="PROSITE" id="PS50980">
    <property type="entry name" value="COA_CT_NTER"/>
    <property type="match status" value="1"/>
</dbReference>
<dbReference type="Proteomes" id="UP001203665">
    <property type="component" value="Unassembled WGS sequence"/>
</dbReference>
<dbReference type="Pfam" id="PF01039">
    <property type="entry name" value="Carboxyl_trans"/>
    <property type="match status" value="1"/>
</dbReference>
<evidence type="ECO:0000259" key="1">
    <source>
        <dbReference type="PROSITE" id="PS50980"/>
    </source>
</evidence>
<dbReference type="InterPro" id="IPR029045">
    <property type="entry name" value="ClpP/crotonase-like_dom_sf"/>
</dbReference>
<protein>
    <submittedName>
        <fullName evidence="3">Acyl-CoA carboxylase subunit beta</fullName>
    </submittedName>
</protein>
<sequence>MTDNSSLQAYLNKLHGIIADEQVKKVKQHKKGKRTAKERIDDLVDPGSWTEFQQFATGHQDGEELLNDGVLTGVGTIYGVKVCIFAQDFTVAGGSLGEIHAKKIAWLMDLAVDMKAPIIGLNDSGGARIQEGIAALEGYGSIFHRNAIYSGVIPQISVILGPCAGGAVYSPALTDFIFMVEKTSQMFITGPKVVKAITGSEIGGEELGGALMHATVSGNAHVTAASEKDILQEVRRLICLWKPSHAHEVMAPKVDQLMTLLPDDPKKGYDSRTLIRSIVDHETFFEVQEKFARNIVVGFARLNGQPIGFVANNPKVMVGCIDMDASDKCARFVRFCDAFNYPLLVLEDVSGFMPGLKQEQGGLIRHGAKIIYAFATATVPRITIIIRKAYGGAFVALNSKAIGADFVFAWPGAEVSVMGPEGAASIIYAKEIQESIKPEETRQQKISEYRSKYANAYHAAKKALIDEIIHPNETRQRLIQAFSFVEGKKREQPQRKHGNIPL</sequence>
<dbReference type="EMBL" id="JAMQJY010000001">
    <property type="protein sequence ID" value="MCM2675119.1"/>
    <property type="molecule type" value="Genomic_DNA"/>
</dbReference>
<dbReference type="InterPro" id="IPR011763">
    <property type="entry name" value="COA_CT_C"/>
</dbReference>
<dbReference type="InterPro" id="IPR051047">
    <property type="entry name" value="AccD/PCCB"/>
</dbReference>
<name>A0ABT0XIT5_9BACI</name>
<evidence type="ECO:0000313" key="3">
    <source>
        <dbReference type="EMBL" id="MCM2675119.1"/>
    </source>
</evidence>
<evidence type="ECO:0000313" key="4">
    <source>
        <dbReference type="Proteomes" id="UP001203665"/>
    </source>
</evidence>
<dbReference type="InterPro" id="IPR034733">
    <property type="entry name" value="AcCoA_carboxyl_beta"/>
</dbReference>
<organism evidence="3 4">
    <name type="scientific">Alkalicoccobacillus plakortidis</name>
    <dbReference type="NCBI Taxonomy" id="444060"/>
    <lineage>
        <taxon>Bacteria</taxon>
        <taxon>Bacillati</taxon>
        <taxon>Bacillota</taxon>
        <taxon>Bacilli</taxon>
        <taxon>Bacillales</taxon>
        <taxon>Bacillaceae</taxon>
        <taxon>Alkalicoccobacillus</taxon>
    </lineage>
</organism>
<gene>
    <name evidence="3" type="ORF">NDM98_06195</name>
</gene>
<evidence type="ECO:0000259" key="2">
    <source>
        <dbReference type="PROSITE" id="PS50989"/>
    </source>
</evidence>
<feature type="domain" description="CoA carboxyltransferase N-terminal" evidence="1">
    <location>
        <begin position="1"/>
        <end position="253"/>
    </location>
</feature>
<dbReference type="InterPro" id="IPR011762">
    <property type="entry name" value="COA_CT_N"/>
</dbReference>
<comment type="caution">
    <text evidence="3">The sequence shown here is derived from an EMBL/GenBank/DDBJ whole genome shotgun (WGS) entry which is preliminary data.</text>
</comment>
<dbReference type="PANTHER" id="PTHR43842:SF2">
    <property type="entry name" value="PROPIONYL-COA CARBOXYLASE BETA CHAIN, MITOCHONDRIAL"/>
    <property type="match status" value="1"/>
</dbReference>
<dbReference type="SUPFAM" id="SSF52096">
    <property type="entry name" value="ClpP/crotonase"/>
    <property type="match status" value="2"/>
</dbReference>
<dbReference type="Gene3D" id="3.90.226.10">
    <property type="entry name" value="2-enoyl-CoA Hydratase, Chain A, domain 1"/>
    <property type="match status" value="2"/>
</dbReference>
<accession>A0ABT0XIT5</accession>